<sequence>MASNVESSIEKGCDVIYDFSCLTCQENDRNSEAAFYCEECSKFFCCNCVELHNTLFKRHELLGRNHISQWPKTNVDELEICQEHTKERLTGFCEDHLELICHVCHLHNHK</sequence>
<dbReference type="InterPro" id="IPR000315">
    <property type="entry name" value="Znf_B-box"/>
</dbReference>
<dbReference type="SUPFAM" id="SSF57845">
    <property type="entry name" value="B-box zinc-binding domain"/>
    <property type="match status" value="1"/>
</dbReference>
<keyword evidence="1" id="KW-0479">Metal-binding</keyword>
<dbReference type="Gene3D" id="3.30.160.60">
    <property type="entry name" value="Classic Zinc Finger"/>
    <property type="match status" value="1"/>
</dbReference>
<accession>A0A9D4RTA4</accession>
<comment type="caution">
    <text evidence="3">The sequence shown here is derived from an EMBL/GenBank/DDBJ whole genome shotgun (WGS) entry which is preliminary data.</text>
</comment>
<gene>
    <name evidence="3" type="ORF">DPMN_004124</name>
</gene>
<name>A0A9D4RTA4_DREPO</name>
<reference evidence="3" key="1">
    <citation type="journal article" date="2019" name="bioRxiv">
        <title>The Genome of the Zebra Mussel, Dreissena polymorpha: A Resource for Invasive Species Research.</title>
        <authorList>
            <person name="McCartney M.A."/>
            <person name="Auch B."/>
            <person name="Kono T."/>
            <person name="Mallez S."/>
            <person name="Zhang Y."/>
            <person name="Obille A."/>
            <person name="Becker A."/>
            <person name="Abrahante J.E."/>
            <person name="Garbe J."/>
            <person name="Badalamenti J.P."/>
            <person name="Herman A."/>
            <person name="Mangelson H."/>
            <person name="Liachko I."/>
            <person name="Sullivan S."/>
            <person name="Sone E.D."/>
            <person name="Koren S."/>
            <person name="Silverstein K.A.T."/>
            <person name="Beckman K.B."/>
            <person name="Gohl D.M."/>
        </authorList>
    </citation>
    <scope>NUCLEOTIDE SEQUENCE</scope>
    <source>
        <strain evidence="3">Duluth1</strain>
        <tissue evidence="3">Whole animal</tissue>
    </source>
</reference>
<dbReference type="PROSITE" id="PS50119">
    <property type="entry name" value="ZF_BBOX"/>
    <property type="match status" value="2"/>
</dbReference>
<evidence type="ECO:0000256" key="1">
    <source>
        <dbReference type="PROSITE-ProRule" id="PRU00024"/>
    </source>
</evidence>
<keyword evidence="4" id="KW-1185">Reference proteome</keyword>
<evidence type="ECO:0000313" key="4">
    <source>
        <dbReference type="Proteomes" id="UP000828390"/>
    </source>
</evidence>
<keyword evidence="1" id="KW-0863">Zinc-finger</keyword>
<evidence type="ECO:0000313" key="3">
    <source>
        <dbReference type="EMBL" id="KAH3880214.1"/>
    </source>
</evidence>
<keyword evidence="1" id="KW-0862">Zinc</keyword>
<evidence type="ECO:0000259" key="2">
    <source>
        <dbReference type="PROSITE" id="PS50119"/>
    </source>
</evidence>
<protein>
    <recommendedName>
        <fullName evidence="2">B box-type domain-containing protein</fullName>
    </recommendedName>
</protein>
<feature type="domain" description="B box-type" evidence="2">
    <location>
        <begin position="24"/>
        <end position="64"/>
    </location>
</feature>
<reference evidence="3" key="2">
    <citation type="submission" date="2020-11" db="EMBL/GenBank/DDBJ databases">
        <authorList>
            <person name="McCartney M.A."/>
            <person name="Auch B."/>
            <person name="Kono T."/>
            <person name="Mallez S."/>
            <person name="Becker A."/>
            <person name="Gohl D.M."/>
            <person name="Silverstein K.A.T."/>
            <person name="Koren S."/>
            <person name="Bechman K.B."/>
            <person name="Herman A."/>
            <person name="Abrahante J.E."/>
            <person name="Garbe J."/>
        </authorList>
    </citation>
    <scope>NUCLEOTIDE SEQUENCE</scope>
    <source>
        <strain evidence="3">Duluth1</strain>
        <tissue evidence="3">Whole animal</tissue>
    </source>
</reference>
<dbReference type="AlphaFoldDB" id="A0A9D4RTA4"/>
<feature type="domain" description="B box-type" evidence="2">
    <location>
        <begin position="76"/>
        <end position="110"/>
    </location>
</feature>
<dbReference type="EMBL" id="JAIWYP010000001">
    <property type="protein sequence ID" value="KAH3880214.1"/>
    <property type="molecule type" value="Genomic_DNA"/>
</dbReference>
<dbReference type="GO" id="GO:0008270">
    <property type="term" value="F:zinc ion binding"/>
    <property type="evidence" value="ECO:0007669"/>
    <property type="project" value="UniProtKB-KW"/>
</dbReference>
<dbReference type="Proteomes" id="UP000828390">
    <property type="component" value="Unassembled WGS sequence"/>
</dbReference>
<proteinExistence type="predicted"/>
<organism evidence="3 4">
    <name type="scientific">Dreissena polymorpha</name>
    <name type="common">Zebra mussel</name>
    <name type="synonym">Mytilus polymorpha</name>
    <dbReference type="NCBI Taxonomy" id="45954"/>
    <lineage>
        <taxon>Eukaryota</taxon>
        <taxon>Metazoa</taxon>
        <taxon>Spiralia</taxon>
        <taxon>Lophotrochozoa</taxon>
        <taxon>Mollusca</taxon>
        <taxon>Bivalvia</taxon>
        <taxon>Autobranchia</taxon>
        <taxon>Heteroconchia</taxon>
        <taxon>Euheterodonta</taxon>
        <taxon>Imparidentia</taxon>
        <taxon>Neoheterodontei</taxon>
        <taxon>Myida</taxon>
        <taxon>Dreissenoidea</taxon>
        <taxon>Dreissenidae</taxon>
        <taxon>Dreissena</taxon>
    </lineage>
</organism>